<protein>
    <submittedName>
        <fullName evidence="1">Uncharacterized protein</fullName>
    </submittedName>
</protein>
<organism evidence="1 2">
    <name type="scientific">Theobroma cacao</name>
    <name type="common">Cacao</name>
    <name type="synonym">Cocoa</name>
    <dbReference type="NCBI Taxonomy" id="3641"/>
    <lineage>
        <taxon>Eukaryota</taxon>
        <taxon>Viridiplantae</taxon>
        <taxon>Streptophyta</taxon>
        <taxon>Embryophyta</taxon>
        <taxon>Tracheophyta</taxon>
        <taxon>Spermatophyta</taxon>
        <taxon>Magnoliopsida</taxon>
        <taxon>eudicotyledons</taxon>
        <taxon>Gunneridae</taxon>
        <taxon>Pentapetalae</taxon>
        <taxon>rosids</taxon>
        <taxon>malvids</taxon>
        <taxon>Malvales</taxon>
        <taxon>Malvaceae</taxon>
        <taxon>Byttnerioideae</taxon>
        <taxon>Theobroma</taxon>
    </lineage>
</organism>
<dbReference type="InParanoid" id="A0A061G7U3"/>
<proteinExistence type="predicted"/>
<accession>A0A061G7U3</accession>
<keyword evidence="2" id="KW-1185">Reference proteome</keyword>
<sequence length="60" mass="7096">MFLKNIIVIYVKKKENPSTVFIVARNANLLLTSNVHSIRLWIRNLIKVRPLVCWIVKLQH</sequence>
<dbReference type="EMBL" id="CM001884">
    <property type="protein sequence ID" value="EOY25636.1"/>
    <property type="molecule type" value="Genomic_DNA"/>
</dbReference>
<dbReference type="Proteomes" id="UP000026915">
    <property type="component" value="Chromosome 6"/>
</dbReference>
<reference evidence="1 2" key="1">
    <citation type="journal article" date="2013" name="Genome Biol.">
        <title>The genome sequence of the most widely cultivated cacao type and its use to identify candidate genes regulating pod color.</title>
        <authorList>
            <person name="Motamayor J.C."/>
            <person name="Mockaitis K."/>
            <person name="Schmutz J."/>
            <person name="Haiminen N."/>
            <person name="Iii D.L."/>
            <person name="Cornejo O."/>
            <person name="Findley S.D."/>
            <person name="Zheng P."/>
            <person name="Utro F."/>
            <person name="Royaert S."/>
            <person name="Saski C."/>
            <person name="Jenkins J."/>
            <person name="Podicheti R."/>
            <person name="Zhao M."/>
            <person name="Scheffler B.E."/>
            <person name="Stack J.C."/>
            <person name="Feltus F.A."/>
            <person name="Mustiga G.M."/>
            <person name="Amores F."/>
            <person name="Phillips W."/>
            <person name="Marelli J.P."/>
            <person name="May G.D."/>
            <person name="Shapiro H."/>
            <person name="Ma J."/>
            <person name="Bustamante C.D."/>
            <person name="Schnell R.J."/>
            <person name="Main D."/>
            <person name="Gilbert D."/>
            <person name="Parida L."/>
            <person name="Kuhn D.N."/>
        </authorList>
    </citation>
    <scope>NUCLEOTIDE SEQUENCE [LARGE SCALE GENOMIC DNA]</scope>
    <source>
        <strain evidence="2">cv. Matina 1-6</strain>
    </source>
</reference>
<gene>
    <name evidence="1" type="ORF">TCM_027012</name>
</gene>
<evidence type="ECO:0000313" key="2">
    <source>
        <dbReference type="Proteomes" id="UP000026915"/>
    </source>
</evidence>
<dbReference type="AlphaFoldDB" id="A0A061G7U3"/>
<evidence type="ECO:0000313" key="1">
    <source>
        <dbReference type="EMBL" id="EOY25636.1"/>
    </source>
</evidence>
<dbReference type="HOGENOM" id="CLU_2946320_0_0_1"/>
<dbReference type="Gramene" id="EOY25636">
    <property type="protein sequence ID" value="EOY25636"/>
    <property type="gene ID" value="TCM_027012"/>
</dbReference>
<name>A0A061G7U3_THECC</name>